<name>A0ABW9K6Z3_9FLAO</name>
<proteinExistence type="predicted"/>
<comment type="caution">
    <text evidence="1">The sequence shown here is derived from an EMBL/GenBank/DDBJ whole genome shotgun (WGS) entry which is preliminary data.</text>
</comment>
<sequence>MDYNILERWNSINDIYKMFQVESFTDDYNGISIILKEYSGDRILRIKFEEDVFAYRNINESYLLKEKLYNIKKEDLKLSLFIVKYSTFLEEFHNKSLSIYKEWEISHYLIRTPEDYIDILSGEDPFVEWLN</sequence>
<organism evidence="1 2">
    <name type="scientific">Chryseobacterium kwangjuense</name>
    <dbReference type="NCBI Taxonomy" id="267125"/>
    <lineage>
        <taxon>Bacteria</taxon>
        <taxon>Pseudomonadati</taxon>
        <taxon>Bacteroidota</taxon>
        <taxon>Flavobacteriia</taxon>
        <taxon>Flavobacteriales</taxon>
        <taxon>Weeksellaceae</taxon>
        <taxon>Chryseobacterium group</taxon>
        <taxon>Chryseobacterium</taxon>
    </lineage>
</organism>
<dbReference type="EMBL" id="JBJXVJ010000004">
    <property type="protein sequence ID" value="MFN1219086.1"/>
    <property type="molecule type" value="Genomic_DNA"/>
</dbReference>
<evidence type="ECO:0000313" key="1">
    <source>
        <dbReference type="EMBL" id="MFN1219086.1"/>
    </source>
</evidence>
<evidence type="ECO:0000313" key="2">
    <source>
        <dbReference type="Proteomes" id="UP001634154"/>
    </source>
</evidence>
<dbReference type="RefSeq" id="WP_409357858.1">
    <property type="nucleotide sequence ID" value="NZ_JBJXVJ010000004.1"/>
</dbReference>
<reference evidence="1 2" key="1">
    <citation type="submission" date="2024-12" db="EMBL/GenBank/DDBJ databases">
        <title>Draft genome sequence of Chryseobacterium kwangjuense AG447.</title>
        <authorList>
            <person name="Cheptsov V.S."/>
            <person name="Belov A."/>
            <person name="Zavarzina A.G."/>
        </authorList>
    </citation>
    <scope>NUCLEOTIDE SEQUENCE [LARGE SCALE GENOMIC DNA]</scope>
    <source>
        <strain evidence="1 2">AG447</strain>
    </source>
</reference>
<protein>
    <submittedName>
        <fullName evidence="1">Uncharacterized protein</fullName>
    </submittedName>
</protein>
<keyword evidence="2" id="KW-1185">Reference proteome</keyword>
<accession>A0ABW9K6Z3</accession>
<gene>
    <name evidence="1" type="ORF">ACKW6Q_19130</name>
</gene>
<dbReference type="Proteomes" id="UP001634154">
    <property type="component" value="Unassembled WGS sequence"/>
</dbReference>